<reference evidence="2 3" key="1">
    <citation type="submission" date="2016-10" db="EMBL/GenBank/DDBJ databases">
        <authorList>
            <person name="de Groot N.N."/>
        </authorList>
    </citation>
    <scope>NUCLEOTIDE SEQUENCE [LARGE SCALE GENOMIC DNA]</scope>
    <source>
        <strain evidence="2 3">Vu-144</strain>
    </source>
</reference>
<dbReference type="Pfam" id="PF04134">
    <property type="entry name" value="DCC1-like"/>
    <property type="match status" value="1"/>
</dbReference>
<dbReference type="PANTHER" id="PTHR33639">
    <property type="entry name" value="THIOL-DISULFIDE OXIDOREDUCTASE DCC"/>
    <property type="match status" value="1"/>
</dbReference>
<gene>
    <name evidence="2" type="ORF">SAMN05192529_101267</name>
</gene>
<evidence type="ECO:0000256" key="1">
    <source>
        <dbReference type="SAM" id="Phobius"/>
    </source>
</evidence>
<evidence type="ECO:0000313" key="3">
    <source>
        <dbReference type="Proteomes" id="UP000199041"/>
    </source>
</evidence>
<feature type="transmembrane region" description="Helical" evidence="1">
    <location>
        <begin position="101"/>
        <end position="122"/>
    </location>
</feature>
<dbReference type="InterPro" id="IPR007263">
    <property type="entry name" value="DCC1-like"/>
</dbReference>
<dbReference type="InterPro" id="IPR052927">
    <property type="entry name" value="DCC_oxidoreductase"/>
</dbReference>
<name>A0A1H3VLV0_9BACT</name>
<dbReference type="AlphaFoldDB" id="A0A1H3VLV0"/>
<proteinExistence type="predicted"/>
<keyword evidence="1" id="KW-1133">Transmembrane helix</keyword>
<dbReference type="PANTHER" id="PTHR33639:SF2">
    <property type="entry name" value="DUF393 DOMAIN-CONTAINING PROTEIN"/>
    <property type="match status" value="1"/>
</dbReference>
<organism evidence="2 3">
    <name type="scientific">Arachidicoccus rhizosphaerae</name>
    <dbReference type="NCBI Taxonomy" id="551991"/>
    <lineage>
        <taxon>Bacteria</taxon>
        <taxon>Pseudomonadati</taxon>
        <taxon>Bacteroidota</taxon>
        <taxon>Chitinophagia</taxon>
        <taxon>Chitinophagales</taxon>
        <taxon>Chitinophagaceae</taxon>
        <taxon>Arachidicoccus</taxon>
    </lineage>
</organism>
<dbReference type="RefSeq" id="WP_091392365.1">
    <property type="nucleotide sequence ID" value="NZ_FNQY01000001.1"/>
</dbReference>
<dbReference type="GO" id="GO:0015035">
    <property type="term" value="F:protein-disulfide reductase activity"/>
    <property type="evidence" value="ECO:0007669"/>
    <property type="project" value="InterPro"/>
</dbReference>
<keyword evidence="1" id="KW-0812">Transmembrane</keyword>
<protein>
    <submittedName>
        <fullName evidence="2">Predicted thiol-disulfide oxidoreductase YuxK, DCC family</fullName>
    </submittedName>
</protein>
<keyword evidence="3" id="KW-1185">Reference proteome</keyword>
<accession>A0A1H3VLV0</accession>
<dbReference type="STRING" id="551991.SAMN05192529_101267"/>
<dbReference type="EMBL" id="FNQY01000001">
    <property type="protein sequence ID" value="SDZ75756.1"/>
    <property type="molecule type" value="Genomic_DNA"/>
</dbReference>
<sequence length="162" mass="18623">MENSSTLIPTIDKKPVPDLLLLFDGVCNLCDRSVQFIIRHDPKAKFKFASLQSDYTRRLVQGALKEALTPIMQPECQKNAEASLRSIILIKNGQVFDRSTAVIKVLSLLGFPWNLATIILILPRALRDPLYNYIARHRYKWYGKKDRCMVPTPELKTRFMDS</sequence>
<dbReference type="Proteomes" id="UP000199041">
    <property type="component" value="Unassembled WGS sequence"/>
</dbReference>
<evidence type="ECO:0000313" key="2">
    <source>
        <dbReference type="EMBL" id="SDZ75756.1"/>
    </source>
</evidence>
<dbReference type="OrthoDB" id="9785438at2"/>
<keyword evidence="1" id="KW-0472">Membrane</keyword>